<evidence type="ECO:0008006" key="3">
    <source>
        <dbReference type="Google" id="ProtNLM"/>
    </source>
</evidence>
<evidence type="ECO:0000313" key="1">
    <source>
        <dbReference type="EMBL" id="GAA2198510.1"/>
    </source>
</evidence>
<reference evidence="1 2" key="1">
    <citation type="journal article" date="2019" name="Int. J. Syst. Evol. Microbiol.">
        <title>The Global Catalogue of Microorganisms (GCM) 10K type strain sequencing project: providing services to taxonomists for standard genome sequencing and annotation.</title>
        <authorList>
            <consortium name="The Broad Institute Genomics Platform"/>
            <consortium name="The Broad Institute Genome Sequencing Center for Infectious Disease"/>
            <person name="Wu L."/>
            <person name="Ma J."/>
        </authorList>
    </citation>
    <scope>NUCLEOTIDE SEQUENCE [LARGE SCALE GENOMIC DNA]</scope>
    <source>
        <strain evidence="1 2">JCM 16034</strain>
    </source>
</reference>
<dbReference type="Proteomes" id="UP001500432">
    <property type="component" value="Unassembled WGS sequence"/>
</dbReference>
<accession>A0ABN3BPD5</accession>
<sequence length="62" mass="6614">MNPASRGGRSGRRRSPLRIVLVLALAALVLALTSHPQPALWVAGAAGVYAAVEGVLRWRRRA</sequence>
<comment type="caution">
    <text evidence="1">The sequence shown here is derived from an EMBL/GenBank/DDBJ whole genome shotgun (WGS) entry which is preliminary data.</text>
</comment>
<evidence type="ECO:0000313" key="2">
    <source>
        <dbReference type="Proteomes" id="UP001500432"/>
    </source>
</evidence>
<protein>
    <recommendedName>
        <fullName evidence="3">MYXO-CTERM domain-containing protein</fullName>
    </recommendedName>
</protein>
<organism evidence="1 2">
    <name type="scientific">Sinomonas flava</name>
    <dbReference type="NCBI Taxonomy" id="496857"/>
    <lineage>
        <taxon>Bacteria</taxon>
        <taxon>Bacillati</taxon>
        <taxon>Actinomycetota</taxon>
        <taxon>Actinomycetes</taxon>
        <taxon>Micrococcales</taxon>
        <taxon>Micrococcaceae</taxon>
        <taxon>Sinomonas</taxon>
    </lineage>
</organism>
<dbReference type="EMBL" id="BAAAQW010000003">
    <property type="protein sequence ID" value="GAA2198510.1"/>
    <property type="molecule type" value="Genomic_DNA"/>
</dbReference>
<proteinExistence type="predicted"/>
<dbReference type="RefSeq" id="WP_344298708.1">
    <property type="nucleotide sequence ID" value="NZ_BAAAQW010000003.1"/>
</dbReference>
<name>A0ABN3BPD5_9MICC</name>
<keyword evidence="2" id="KW-1185">Reference proteome</keyword>
<gene>
    <name evidence="1" type="ORF">GCM10009849_11440</name>
</gene>